<dbReference type="PANTHER" id="PTHR33993:SF2">
    <property type="entry name" value="VOC DOMAIN-CONTAINING PROTEIN"/>
    <property type="match status" value="1"/>
</dbReference>
<feature type="domain" description="VOC" evidence="1">
    <location>
        <begin position="4"/>
        <end position="114"/>
    </location>
</feature>
<dbReference type="PROSITE" id="PS51819">
    <property type="entry name" value="VOC"/>
    <property type="match status" value="1"/>
</dbReference>
<dbReference type="EMBL" id="JAMQOL010000076">
    <property type="protein sequence ID" value="MCM4084400.1"/>
    <property type="molecule type" value="Genomic_DNA"/>
</dbReference>
<dbReference type="Proteomes" id="UP001523216">
    <property type="component" value="Unassembled WGS sequence"/>
</dbReference>
<evidence type="ECO:0000313" key="2">
    <source>
        <dbReference type="EMBL" id="MCM4084400.1"/>
    </source>
</evidence>
<dbReference type="PANTHER" id="PTHR33993">
    <property type="entry name" value="GLYOXALASE-RELATED"/>
    <property type="match status" value="1"/>
</dbReference>
<dbReference type="RefSeq" id="WP_251804151.1">
    <property type="nucleotide sequence ID" value="NZ_JAMQOL010000076.1"/>
</dbReference>
<evidence type="ECO:0000259" key="1">
    <source>
        <dbReference type="PROSITE" id="PS51819"/>
    </source>
</evidence>
<dbReference type="InterPro" id="IPR052164">
    <property type="entry name" value="Anthracycline_SecMetBiosynth"/>
</dbReference>
<dbReference type="CDD" id="cd07247">
    <property type="entry name" value="SgaA_N_like"/>
    <property type="match status" value="1"/>
</dbReference>
<dbReference type="Pfam" id="PF00903">
    <property type="entry name" value="Glyoxalase"/>
    <property type="match status" value="1"/>
</dbReference>
<proteinExistence type="predicted"/>
<name>A0ABT0YEC1_9ACTN</name>
<gene>
    <name evidence="2" type="ORF">LXN57_43385</name>
</gene>
<dbReference type="InterPro" id="IPR037523">
    <property type="entry name" value="VOC_core"/>
</dbReference>
<sequence length="127" mass="13352">MADPVVHWEIGGRDLTALSAFYSKAFGWTVRENQPGYAMVQPVDGGLGGGLMQSREGMPPYVTIYVQVDDLENALRLVSELGGATLVPPTPISTESSFALFRDPEGNAVGLLQASGPLIGESTPTSG</sequence>
<dbReference type="Gene3D" id="3.10.180.10">
    <property type="entry name" value="2,3-Dihydroxybiphenyl 1,2-Dioxygenase, domain 1"/>
    <property type="match status" value="1"/>
</dbReference>
<accession>A0ABT0YEC1</accession>
<evidence type="ECO:0000313" key="3">
    <source>
        <dbReference type="Proteomes" id="UP001523216"/>
    </source>
</evidence>
<protein>
    <submittedName>
        <fullName evidence="2">VOC family protein</fullName>
    </submittedName>
</protein>
<organism evidence="2 3">
    <name type="scientific">Paractinoplanes hotanensis</name>
    <dbReference type="NCBI Taxonomy" id="2906497"/>
    <lineage>
        <taxon>Bacteria</taxon>
        <taxon>Bacillati</taxon>
        <taxon>Actinomycetota</taxon>
        <taxon>Actinomycetes</taxon>
        <taxon>Micromonosporales</taxon>
        <taxon>Micromonosporaceae</taxon>
        <taxon>Paractinoplanes</taxon>
    </lineage>
</organism>
<reference evidence="2 3" key="1">
    <citation type="submission" date="2022-06" db="EMBL/GenBank/DDBJ databases">
        <title>Actinoplanes abujensis sp. nov., isolated from Nigerian arid soil.</title>
        <authorList>
            <person name="Ding P."/>
        </authorList>
    </citation>
    <scope>NUCLEOTIDE SEQUENCE [LARGE SCALE GENOMIC DNA]</scope>
    <source>
        <strain evidence="3">TRM88002</strain>
    </source>
</reference>
<dbReference type="InterPro" id="IPR029068">
    <property type="entry name" value="Glyas_Bleomycin-R_OHBP_Dase"/>
</dbReference>
<comment type="caution">
    <text evidence="2">The sequence shown here is derived from an EMBL/GenBank/DDBJ whole genome shotgun (WGS) entry which is preliminary data.</text>
</comment>
<keyword evidence="3" id="KW-1185">Reference proteome</keyword>
<dbReference type="SUPFAM" id="SSF54593">
    <property type="entry name" value="Glyoxalase/Bleomycin resistance protein/Dihydroxybiphenyl dioxygenase"/>
    <property type="match status" value="1"/>
</dbReference>
<dbReference type="InterPro" id="IPR004360">
    <property type="entry name" value="Glyas_Fos-R_dOase_dom"/>
</dbReference>